<comment type="caution">
    <text evidence="1">The sequence shown here is derived from an EMBL/GenBank/DDBJ whole genome shotgun (WGS) entry which is preliminary data.</text>
</comment>
<evidence type="ECO:0000313" key="1">
    <source>
        <dbReference type="EMBL" id="MED6131653.1"/>
    </source>
</evidence>
<dbReference type="EMBL" id="JASCZI010060443">
    <property type="protein sequence ID" value="MED6131653.1"/>
    <property type="molecule type" value="Genomic_DNA"/>
</dbReference>
<reference evidence="1 2" key="1">
    <citation type="journal article" date="2023" name="Plants (Basel)">
        <title>Bridging the Gap: Combining Genomics and Transcriptomics Approaches to Understand Stylosanthes scabra, an Orphan Legume from the Brazilian Caatinga.</title>
        <authorList>
            <person name="Ferreira-Neto J.R.C."/>
            <person name="da Silva M.D."/>
            <person name="Binneck E."/>
            <person name="de Melo N.F."/>
            <person name="da Silva R.H."/>
            <person name="de Melo A.L.T.M."/>
            <person name="Pandolfi V."/>
            <person name="Bustamante F.O."/>
            <person name="Brasileiro-Vidal A.C."/>
            <person name="Benko-Iseppon A.M."/>
        </authorList>
    </citation>
    <scope>NUCLEOTIDE SEQUENCE [LARGE SCALE GENOMIC DNA]</scope>
    <source>
        <tissue evidence="1">Leaves</tissue>
    </source>
</reference>
<keyword evidence="2" id="KW-1185">Reference proteome</keyword>
<name>A0ABU6S6B3_9FABA</name>
<dbReference type="Proteomes" id="UP001341840">
    <property type="component" value="Unassembled WGS sequence"/>
</dbReference>
<protein>
    <submittedName>
        <fullName evidence="1">Uncharacterized protein</fullName>
    </submittedName>
</protein>
<gene>
    <name evidence="1" type="ORF">PIB30_011504</name>
</gene>
<accession>A0ABU6S6B3</accession>
<proteinExistence type="predicted"/>
<organism evidence="1 2">
    <name type="scientific">Stylosanthes scabra</name>
    <dbReference type="NCBI Taxonomy" id="79078"/>
    <lineage>
        <taxon>Eukaryota</taxon>
        <taxon>Viridiplantae</taxon>
        <taxon>Streptophyta</taxon>
        <taxon>Embryophyta</taxon>
        <taxon>Tracheophyta</taxon>
        <taxon>Spermatophyta</taxon>
        <taxon>Magnoliopsida</taxon>
        <taxon>eudicotyledons</taxon>
        <taxon>Gunneridae</taxon>
        <taxon>Pentapetalae</taxon>
        <taxon>rosids</taxon>
        <taxon>fabids</taxon>
        <taxon>Fabales</taxon>
        <taxon>Fabaceae</taxon>
        <taxon>Papilionoideae</taxon>
        <taxon>50 kb inversion clade</taxon>
        <taxon>dalbergioids sensu lato</taxon>
        <taxon>Dalbergieae</taxon>
        <taxon>Pterocarpus clade</taxon>
        <taxon>Stylosanthes</taxon>
    </lineage>
</organism>
<sequence>MHHHQLSTLVTPLSPLPSATNNHSQFLTLFRRRHLFSLGSPPFSLTDNRRCCHLTISSLSPLSPVRRFLRTAPLLTLGLCSLVVALEKVSEIDSLAVRIGLGYHHTLMTHYFSVVCSNLWISAAHPWQLRSNTNTPAVEEDDRLKFQKWCIEVVERASEKEIQLTTMTLWKICPARSL</sequence>
<evidence type="ECO:0000313" key="2">
    <source>
        <dbReference type="Proteomes" id="UP001341840"/>
    </source>
</evidence>